<dbReference type="InterPro" id="IPR011990">
    <property type="entry name" value="TPR-like_helical_dom_sf"/>
</dbReference>
<dbReference type="GO" id="GO:0006355">
    <property type="term" value="P:regulation of DNA-templated transcription"/>
    <property type="evidence" value="ECO:0007669"/>
    <property type="project" value="InterPro"/>
</dbReference>
<dbReference type="GO" id="GO:0003677">
    <property type="term" value="F:DNA binding"/>
    <property type="evidence" value="ECO:0007669"/>
    <property type="project" value="UniProtKB-UniRule"/>
</dbReference>
<dbReference type="Pfam" id="PF03704">
    <property type="entry name" value="BTAD"/>
    <property type="match status" value="1"/>
</dbReference>
<keyword evidence="4" id="KW-0804">Transcription</keyword>
<dbReference type="Pfam" id="PF00486">
    <property type="entry name" value="Trans_reg_C"/>
    <property type="match status" value="1"/>
</dbReference>
<dbReference type="SMART" id="SM00862">
    <property type="entry name" value="Trans_reg_C"/>
    <property type="match status" value="1"/>
</dbReference>
<dbReference type="InterPro" id="IPR001867">
    <property type="entry name" value="OmpR/PhoB-type_DNA-bd"/>
</dbReference>
<evidence type="ECO:0000256" key="2">
    <source>
        <dbReference type="ARBA" id="ARBA00023015"/>
    </source>
</evidence>
<name>A0A2P8CF07_9ACTN</name>
<keyword evidence="3 5" id="KW-0238">DNA-binding</keyword>
<dbReference type="InterPro" id="IPR005158">
    <property type="entry name" value="BTAD"/>
</dbReference>
<dbReference type="Proteomes" id="UP000240542">
    <property type="component" value="Unassembled WGS sequence"/>
</dbReference>
<keyword evidence="8" id="KW-1185">Reference proteome</keyword>
<dbReference type="Gene3D" id="1.10.10.10">
    <property type="entry name" value="Winged helix-like DNA-binding domain superfamily/Winged helix DNA-binding domain"/>
    <property type="match status" value="1"/>
</dbReference>
<comment type="similarity">
    <text evidence="1">Belongs to the AfsR/DnrI/RedD regulatory family.</text>
</comment>
<feature type="domain" description="OmpR/PhoB-type" evidence="6">
    <location>
        <begin position="1"/>
        <end position="92"/>
    </location>
</feature>
<dbReference type="SMART" id="SM01043">
    <property type="entry name" value="BTAD"/>
    <property type="match status" value="1"/>
</dbReference>
<protein>
    <submittedName>
        <fullName evidence="7">DNA-binding SARP family transcriptional activator</fullName>
    </submittedName>
</protein>
<dbReference type="CDD" id="cd15831">
    <property type="entry name" value="BTAD"/>
    <property type="match status" value="1"/>
</dbReference>
<dbReference type="SUPFAM" id="SSF46894">
    <property type="entry name" value="C-terminal effector domain of the bipartite response regulators"/>
    <property type="match status" value="1"/>
</dbReference>
<dbReference type="InterPro" id="IPR051677">
    <property type="entry name" value="AfsR-DnrI-RedD_regulator"/>
</dbReference>
<proteinExistence type="inferred from homology"/>
<gene>
    <name evidence="7" type="ORF">CLV63_1407</name>
</gene>
<evidence type="ECO:0000256" key="4">
    <source>
        <dbReference type="ARBA" id="ARBA00023163"/>
    </source>
</evidence>
<keyword evidence="2" id="KW-0805">Transcription regulation</keyword>
<dbReference type="Gene3D" id="1.25.40.10">
    <property type="entry name" value="Tetratricopeptide repeat domain"/>
    <property type="match status" value="1"/>
</dbReference>
<dbReference type="PANTHER" id="PTHR35807">
    <property type="entry name" value="TRANSCRIPTIONAL REGULATOR REDD-RELATED"/>
    <property type="match status" value="1"/>
</dbReference>
<sequence>MKFGILGEIEVRNSGKAVPLGGVKRKRVLASLLLSANKTVSMERLTQNVWDEHLPENERTSLQMHVSRLRRIIANAPGVSIEATDAGYQLLIPRNSLDLEEFRRIVVDAKTTEAPSGALEKLREARRLWRDYPLSGIASNSLSQRTVGLVEEYWEAVEMCVQIELDLGMYNKVIAEIPHFVHVSPFRERLSDLWMTALHHSGQRAAALDVYRATQNRLQRELGVAPGPQLQRRNAAVLNNDLTQ</sequence>
<feature type="DNA-binding region" description="OmpR/PhoB-type" evidence="5">
    <location>
        <begin position="1"/>
        <end position="92"/>
    </location>
</feature>
<reference evidence="7 8" key="1">
    <citation type="submission" date="2018-03" db="EMBL/GenBank/DDBJ databases">
        <title>Genomic Encyclopedia of Archaeal and Bacterial Type Strains, Phase II (KMG-II): from individual species to whole genera.</title>
        <authorList>
            <person name="Goeker M."/>
        </authorList>
    </citation>
    <scope>NUCLEOTIDE SEQUENCE [LARGE SCALE GENOMIC DNA]</scope>
    <source>
        <strain evidence="7 8">DSM 45312</strain>
    </source>
</reference>
<dbReference type="RefSeq" id="WP_106586953.1">
    <property type="nucleotide sequence ID" value="NZ_PYGA01000040.1"/>
</dbReference>
<comment type="caution">
    <text evidence="7">The sequence shown here is derived from an EMBL/GenBank/DDBJ whole genome shotgun (WGS) entry which is preliminary data.</text>
</comment>
<evidence type="ECO:0000256" key="3">
    <source>
        <dbReference type="ARBA" id="ARBA00023125"/>
    </source>
</evidence>
<dbReference type="OrthoDB" id="4054020at2"/>
<evidence type="ECO:0000313" key="7">
    <source>
        <dbReference type="EMBL" id="PSK83555.1"/>
    </source>
</evidence>
<evidence type="ECO:0000256" key="5">
    <source>
        <dbReference type="PROSITE-ProRule" id="PRU01091"/>
    </source>
</evidence>
<dbReference type="GO" id="GO:0000160">
    <property type="term" value="P:phosphorelay signal transduction system"/>
    <property type="evidence" value="ECO:0007669"/>
    <property type="project" value="InterPro"/>
</dbReference>
<dbReference type="EMBL" id="PYGA01000040">
    <property type="protein sequence ID" value="PSK83555.1"/>
    <property type="molecule type" value="Genomic_DNA"/>
</dbReference>
<evidence type="ECO:0000313" key="8">
    <source>
        <dbReference type="Proteomes" id="UP000240542"/>
    </source>
</evidence>
<evidence type="ECO:0000256" key="1">
    <source>
        <dbReference type="ARBA" id="ARBA00005820"/>
    </source>
</evidence>
<accession>A0A2P8CF07</accession>
<dbReference type="PROSITE" id="PS51755">
    <property type="entry name" value="OMPR_PHOB"/>
    <property type="match status" value="1"/>
</dbReference>
<dbReference type="InterPro" id="IPR016032">
    <property type="entry name" value="Sig_transdc_resp-reg_C-effctor"/>
</dbReference>
<dbReference type="InterPro" id="IPR036388">
    <property type="entry name" value="WH-like_DNA-bd_sf"/>
</dbReference>
<evidence type="ECO:0000259" key="6">
    <source>
        <dbReference type="PROSITE" id="PS51755"/>
    </source>
</evidence>
<dbReference type="PANTHER" id="PTHR35807:SF1">
    <property type="entry name" value="TRANSCRIPTIONAL REGULATOR REDD"/>
    <property type="match status" value="1"/>
</dbReference>
<dbReference type="SUPFAM" id="SSF48452">
    <property type="entry name" value="TPR-like"/>
    <property type="match status" value="1"/>
</dbReference>
<dbReference type="AlphaFoldDB" id="A0A2P8CF07"/>
<organism evidence="7 8">
    <name type="scientific">Murinocardiopsis flavida</name>
    <dbReference type="NCBI Taxonomy" id="645275"/>
    <lineage>
        <taxon>Bacteria</taxon>
        <taxon>Bacillati</taxon>
        <taxon>Actinomycetota</taxon>
        <taxon>Actinomycetes</taxon>
        <taxon>Streptosporangiales</taxon>
        <taxon>Nocardiopsidaceae</taxon>
        <taxon>Murinocardiopsis</taxon>
    </lineage>
</organism>